<name>A0ABT2TYC6_9FIRM</name>
<dbReference type="EMBL" id="JAOQJL010000057">
    <property type="protein sequence ID" value="MCU6767205.1"/>
    <property type="molecule type" value="Genomic_DNA"/>
</dbReference>
<reference evidence="2 3" key="1">
    <citation type="journal article" date="2021" name="ISME Commun">
        <title>Automated analysis of genomic sequences facilitates high-throughput and comprehensive description of bacteria.</title>
        <authorList>
            <person name="Hitch T.C.A."/>
        </authorList>
    </citation>
    <scope>NUCLEOTIDE SEQUENCE [LARGE SCALE GENOMIC DNA]</scope>
    <source>
        <strain evidence="2 3">Sanger_23</strain>
    </source>
</reference>
<dbReference type="Pfam" id="PF05816">
    <property type="entry name" value="TelA"/>
    <property type="match status" value="2"/>
</dbReference>
<dbReference type="PANTHER" id="PTHR38432">
    <property type="entry name" value="TELA-LIKE PROTEIN SAOUHSC_01408"/>
    <property type="match status" value="1"/>
</dbReference>
<proteinExistence type="inferred from homology"/>
<gene>
    <name evidence="2" type="ORF">OCV61_17710</name>
</gene>
<dbReference type="InterPro" id="IPR008863">
    <property type="entry name" value="Toxic_anion-R_TelA"/>
</dbReference>
<dbReference type="Proteomes" id="UP001652409">
    <property type="component" value="Unassembled WGS sequence"/>
</dbReference>
<evidence type="ECO:0000256" key="1">
    <source>
        <dbReference type="ARBA" id="ARBA00005541"/>
    </source>
</evidence>
<sequence length="326" mass="36862">MSDTREITAAMGQKARAVDESILSDEEKQRVDAFAKKIDILNIKMVNSYGTAAQKGISAFSSSMMGTVKTKEFGEVGDCLRELQVAINSTAVPQKKGLLGLFRKGKQKAAYVIANYESAETIIKKIEKDLKRHQQTLTKDIYVFEQMYDLNLECYKELTMYILAGKKALEIARNTKLAELRNKAELTQDQLDIQLCKDYEDACQRFEKRVFDLETTRLISIQMAPQIRILQNADQQVVARLRSDIINTIPLWRNQMILALGIEHTAKALNAALASERANVDVETLRKVNADIITSIHEVVKIHEEGAKHRAEAQAEFAKIEDDLNR</sequence>
<organism evidence="2 3">
    <name type="scientific">Blautia ammoniilytica</name>
    <dbReference type="NCBI Taxonomy" id="2981782"/>
    <lineage>
        <taxon>Bacteria</taxon>
        <taxon>Bacillati</taxon>
        <taxon>Bacillota</taxon>
        <taxon>Clostridia</taxon>
        <taxon>Lachnospirales</taxon>
        <taxon>Lachnospiraceae</taxon>
        <taxon>Blautia</taxon>
    </lineage>
</organism>
<accession>A0ABT2TYC6</accession>
<dbReference type="PANTHER" id="PTHR38432:SF1">
    <property type="entry name" value="TELA-LIKE PROTEIN SAOUHSC_01408"/>
    <property type="match status" value="1"/>
</dbReference>
<evidence type="ECO:0000313" key="2">
    <source>
        <dbReference type="EMBL" id="MCU6767205.1"/>
    </source>
</evidence>
<comment type="similarity">
    <text evidence="1">Belongs to the TelA family.</text>
</comment>
<comment type="caution">
    <text evidence="2">The sequence shown here is derived from an EMBL/GenBank/DDBJ whole genome shotgun (WGS) entry which is preliminary data.</text>
</comment>
<keyword evidence="3" id="KW-1185">Reference proteome</keyword>
<evidence type="ECO:0000313" key="3">
    <source>
        <dbReference type="Proteomes" id="UP001652409"/>
    </source>
</evidence>
<dbReference type="RefSeq" id="WP_262583375.1">
    <property type="nucleotide sequence ID" value="NZ_JAOQJL010000057.1"/>
</dbReference>
<protein>
    <submittedName>
        <fullName evidence="2">Toxic anion resistance protein</fullName>
    </submittedName>
</protein>